<keyword evidence="7" id="KW-0472">Membrane</keyword>
<evidence type="ECO:0000256" key="5">
    <source>
        <dbReference type="ARBA" id="ARBA00022692"/>
    </source>
</evidence>
<keyword evidence="9" id="KW-0732">Signal</keyword>
<sequence length="583" mass="62931">MSINLGVVLPVLVLGRTRHAVLQPPAAAGDAAAATAASGRRGVQDMAAAAAAAVRRAWAAADAALTEICVGGDYGGMQVALIIWLLSGNLWLICRAVALRIQRRSLQATPLPNFEIGVPAPPKRRFKEWQSSAVRERPQEFGSATFLVKDHPPLDYVALCLVARDAHADLLEWVNHHLRLGVGKVYVWDHASQPPMEGVVKGYIGAGLVEYHHFSQFSHPSGKPQLYAYDECLQRYGGRHTWLGFIDVDEFLMFRDPWPTVQSLPNFLAGFEGPDPLPNAYSGVGVHWLIFGSSGHTSRPSGGVLRSYHRCIRLRHAQHALVKTIVRTACTTSAEGPHSFRHNCSLPVVQTDKTAMQGARSEEPVHKRLALHHYATKSRDEFALKMVRGSAMKRQRGWEYFAFIDDWSTEFNFDGPMLWDTLATFQHYPAITKEHLQRYTHEQHENFWLKGADDPRYQEQLRQQQAAAAAAAQQAAGTDAQKRQQDAAAAAAAAAEQKQQQDAAAAAAAVAQQQDAAAVAAASAAQLQQDAAAMAAAAAAAQQQDAVAVAAAAAAQQQQDAAAAAAAAAATQQQAAAGVAVQR</sequence>
<dbReference type="InterPro" id="IPR008166">
    <property type="entry name" value="Glyco_transf_92"/>
</dbReference>
<dbReference type="PANTHER" id="PTHR21461:SF69">
    <property type="entry name" value="GLYCOSYLTRANSFERASE FAMILY 92 PROTEIN"/>
    <property type="match status" value="1"/>
</dbReference>
<feature type="chain" id="PRO_5015181555" description="Glycosyltransferase family 92 protein" evidence="9">
    <location>
        <begin position="20"/>
        <end position="583"/>
    </location>
</feature>
<evidence type="ECO:0000256" key="4">
    <source>
        <dbReference type="ARBA" id="ARBA00022679"/>
    </source>
</evidence>
<comment type="caution">
    <text evidence="10">The sequence shown here is derived from an EMBL/GenBank/DDBJ whole genome shotgun (WGS) entry which is preliminary data.</text>
</comment>
<dbReference type="GO" id="GO:0016020">
    <property type="term" value="C:membrane"/>
    <property type="evidence" value="ECO:0007669"/>
    <property type="project" value="UniProtKB-SubCell"/>
</dbReference>
<proteinExistence type="inferred from homology"/>
<dbReference type="OrthoDB" id="2526284at2759"/>
<keyword evidence="6" id="KW-1133">Transmembrane helix</keyword>
<evidence type="ECO:0000256" key="7">
    <source>
        <dbReference type="ARBA" id="ARBA00023136"/>
    </source>
</evidence>
<keyword evidence="4 8" id="KW-0808">Transferase</keyword>
<feature type="signal peptide" evidence="9">
    <location>
        <begin position="1"/>
        <end position="19"/>
    </location>
</feature>
<evidence type="ECO:0000256" key="2">
    <source>
        <dbReference type="ARBA" id="ARBA00007647"/>
    </source>
</evidence>
<evidence type="ECO:0000256" key="8">
    <source>
        <dbReference type="RuleBase" id="RU366017"/>
    </source>
</evidence>
<dbReference type="EC" id="2.4.1.-" evidence="8"/>
<evidence type="ECO:0000256" key="9">
    <source>
        <dbReference type="SAM" id="SignalP"/>
    </source>
</evidence>
<accession>A0A2P6V325</accession>
<dbReference type="GO" id="GO:0016757">
    <property type="term" value="F:glycosyltransferase activity"/>
    <property type="evidence" value="ECO:0007669"/>
    <property type="project" value="UniProtKB-UniRule"/>
</dbReference>
<evidence type="ECO:0000256" key="6">
    <source>
        <dbReference type="ARBA" id="ARBA00022989"/>
    </source>
</evidence>
<comment type="similarity">
    <text evidence="2 8">Belongs to the glycosyltransferase 92 family.</text>
</comment>
<comment type="subcellular location">
    <subcellularLocation>
        <location evidence="1">Membrane</location>
        <topology evidence="1">Single-pass membrane protein</topology>
    </subcellularLocation>
</comment>
<dbReference type="AlphaFoldDB" id="A0A2P6V325"/>
<evidence type="ECO:0000256" key="1">
    <source>
        <dbReference type="ARBA" id="ARBA00004167"/>
    </source>
</evidence>
<evidence type="ECO:0000256" key="3">
    <source>
        <dbReference type="ARBA" id="ARBA00022676"/>
    </source>
</evidence>
<dbReference type="PANTHER" id="PTHR21461">
    <property type="entry name" value="GLYCOSYLTRANSFERASE FAMILY 92 PROTEIN"/>
    <property type="match status" value="1"/>
</dbReference>
<dbReference type="GO" id="GO:0005737">
    <property type="term" value="C:cytoplasm"/>
    <property type="evidence" value="ECO:0007669"/>
    <property type="project" value="TreeGrafter"/>
</dbReference>
<evidence type="ECO:0000313" key="10">
    <source>
        <dbReference type="EMBL" id="PSC68486.1"/>
    </source>
</evidence>
<gene>
    <name evidence="10" type="ORF">C2E20_7929</name>
</gene>
<name>A0A2P6V325_9CHLO</name>
<dbReference type="Pfam" id="PF01697">
    <property type="entry name" value="Glyco_transf_92"/>
    <property type="match status" value="1"/>
</dbReference>
<dbReference type="Proteomes" id="UP000239649">
    <property type="component" value="Unassembled WGS sequence"/>
</dbReference>
<dbReference type="EMBL" id="LHPF02000037">
    <property type="protein sequence ID" value="PSC68486.1"/>
    <property type="molecule type" value="Genomic_DNA"/>
</dbReference>
<dbReference type="STRING" id="554055.A0A2P6V325"/>
<organism evidence="10 11">
    <name type="scientific">Micractinium conductrix</name>
    <dbReference type="NCBI Taxonomy" id="554055"/>
    <lineage>
        <taxon>Eukaryota</taxon>
        <taxon>Viridiplantae</taxon>
        <taxon>Chlorophyta</taxon>
        <taxon>core chlorophytes</taxon>
        <taxon>Trebouxiophyceae</taxon>
        <taxon>Chlorellales</taxon>
        <taxon>Chlorellaceae</taxon>
        <taxon>Chlorella clade</taxon>
        <taxon>Micractinium</taxon>
    </lineage>
</organism>
<evidence type="ECO:0000313" key="11">
    <source>
        <dbReference type="Proteomes" id="UP000239649"/>
    </source>
</evidence>
<keyword evidence="5" id="KW-0812">Transmembrane</keyword>
<keyword evidence="3 8" id="KW-0328">Glycosyltransferase</keyword>
<keyword evidence="11" id="KW-1185">Reference proteome</keyword>
<protein>
    <recommendedName>
        <fullName evidence="8">Glycosyltransferase family 92 protein</fullName>
        <ecNumber evidence="8">2.4.1.-</ecNumber>
    </recommendedName>
</protein>
<reference evidence="10 11" key="1">
    <citation type="journal article" date="2018" name="Plant J.">
        <title>Genome sequences of Chlorella sorokiniana UTEX 1602 and Micractinium conductrix SAG 241.80: implications to maltose excretion by a green alga.</title>
        <authorList>
            <person name="Arriola M.B."/>
            <person name="Velmurugan N."/>
            <person name="Zhang Y."/>
            <person name="Plunkett M.H."/>
            <person name="Hondzo H."/>
            <person name="Barney B.M."/>
        </authorList>
    </citation>
    <scope>NUCLEOTIDE SEQUENCE [LARGE SCALE GENOMIC DNA]</scope>
    <source>
        <strain evidence="10 11">SAG 241.80</strain>
    </source>
</reference>